<reference evidence="9 10" key="1">
    <citation type="submission" date="2023-03" db="EMBL/GenBank/DDBJ databases">
        <title>Fodinicurvata sp. CAU 1616 isolated from sea sendiment.</title>
        <authorList>
            <person name="Kim W."/>
        </authorList>
    </citation>
    <scope>NUCLEOTIDE SEQUENCE [LARGE SCALE GENOMIC DNA]</scope>
    <source>
        <strain evidence="9 10">CAU 1616</strain>
    </source>
</reference>
<evidence type="ECO:0000256" key="5">
    <source>
        <dbReference type="ARBA" id="ARBA00022741"/>
    </source>
</evidence>
<evidence type="ECO:0000259" key="8">
    <source>
        <dbReference type="Pfam" id="PF01975"/>
    </source>
</evidence>
<comment type="catalytic activity">
    <reaction evidence="1 7">
        <text>a ribonucleoside 5'-phosphate + H2O = a ribonucleoside + phosphate</text>
        <dbReference type="Rhea" id="RHEA:12484"/>
        <dbReference type="ChEBI" id="CHEBI:15377"/>
        <dbReference type="ChEBI" id="CHEBI:18254"/>
        <dbReference type="ChEBI" id="CHEBI:43474"/>
        <dbReference type="ChEBI" id="CHEBI:58043"/>
        <dbReference type="EC" id="3.1.3.5"/>
    </reaction>
</comment>
<protein>
    <recommendedName>
        <fullName evidence="7">5'-nucleotidase SurE</fullName>
        <ecNumber evidence="7">3.1.3.5</ecNumber>
    </recommendedName>
    <alternativeName>
        <fullName evidence="7">Nucleoside 5'-monophosphate phosphohydrolase</fullName>
    </alternativeName>
</protein>
<keyword evidence="6 7" id="KW-0378">Hydrolase</keyword>
<dbReference type="PANTHER" id="PTHR30457:SF12">
    <property type="entry name" value="5'_3'-NUCLEOTIDASE SURE"/>
    <property type="match status" value="1"/>
</dbReference>
<comment type="function">
    <text evidence="7">Nucleotidase that shows phosphatase activity on nucleoside 5'-monophosphates.</text>
</comment>
<dbReference type="InterPro" id="IPR030048">
    <property type="entry name" value="SurE"/>
</dbReference>
<evidence type="ECO:0000256" key="6">
    <source>
        <dbReference type="ARBA" id="ARBA00022801"/>
    </source>
</evidence>
<feature type="binding site" evidence="7">
    <location>
        <position position="18"/>
    </location>
    <ligand>
        <name>a divalent metal cation</name>
        <dbReference type="ChEBI" id="CHEBI:60240"/>
    </ligand>
</feature>
<dbReference type="HAMAP" id="MF_00060">
    <property type="entry name" value="SurE"/>
    <property type="match status" value="1"/>
</dbReference>
<feature type="domain" description="Survival protein SurE-like phosphatase/nucleotidase" evidence="8">
    <location>
        <begin position="13"/>
        <end position="195"/>
    </location>
</feature>
<comment type="caution">
    <text evidence="9">The sequence shown here is derived from an EMBL/GenBank/DDBJ whole genome shotgun (WGS) entry which is preliminary data.</text>
</comment>
<dbReference type="RefSeq" id="WP_275822730.1">
    <property type="nucleotide sequence ID" value="NZ_JARHUD010000005.1"/>
</dbReference>
<dbReference type="GO" id="GO:0008254">
    <property type="term" value="F:3'-nucleotidase activity"/>
    <property type="evidence" value="ECO:0007669"/>
    <property type="project" value="UniProtKB-EC"/>
</dbReference>
<dbReference type="NCBIfam" id="NF001490">
    <property type="entry name" value="PRK00346.1-4"/>
    <property type="match status" value="1"/>
</dbReference>
<dbReference type="Pfam" id="PF01975">
    <property type="entry name" value="SurE"/>
    <property type="match status" value="1"/>
</dbReference>
<feature type="binding site" evidence="7">
    <location>
        <position position="19"/>
    </location>
    <ligand>
        <name>a divalent metal cation</name>
        <dbReference type="ChEBI" id="CHEBI:60240"/>
    </ligand>
</feature>
<name>A0ABT5YN35_9PROT</name>
<comment type="subcellular location">
    <subcellularLocation>
        <location evidence="7">Cytoplasm</location>
    </subcellularLocation>
</comment>
<dbReference type="Gene3D" id="3.40.1210.10">
    <property type="entry name" value="Survival protein SurE-like phosphatase/nucleotidase"/>
    <property type="match status" value="1"/>
</dbReference>
<dbReference type="InterPro" id="IPR036523">
    <property type="entry name" value="SurE-like_sf"/>
</dbReference>
<feature type="binding site" evidence="7">
    <location>
        <position position="50"/>
    </location>
    <ligand>
        <name>a divalent metal cation</name>
        <dbReference type="ChEBI" id="CHEBI:60240"/>
    </ligand>
</feature>
<dbReference type="EC" id="3.1.3.5" evidence="7"/>
<gene>
    <name evidence="7 9" type="primary">surE</name>
    <name evidence="9" type="ORF">P2G67_10370</name>
</gene>
<keyword evidence="3 7" id="KW-0963">Cytoplasm</keyword>
<dbReference type="PANTHER" id="PTHR30457">
    <property type="entry name" value="5'-NUCLEOTIDASE SURE"/>
    <property type="match status" value="1"/>
</dbReference>
<evidence type="ECO:0000256" key="1">
    <source>
        <dbReference type="ARBA" id="ARBA00000815"/>
    </source>
</evidence>
<feature type="binding site" evidence="7">
    <location>
        <position position="103"/>
    </location>
    <ligand>
        <name>a divalent metal cation</name>
        <dbReference type="ChEBI" id="CHEBI:60240"/>
    </ligand>
</feature>
<evidence type="ECO:0000256" key="2">
    <source>
        <dbReference type="ARBA" id="ARBA00011062"/>
    </source>
</evidence>
<proteinExistence type="inferred from homology"/>
<evidence type="ECO:0000256" key="7">
    <source>
        <dbReference type="HAMAP-Rule" id="MF_00060"/>
    </source>
</evidence>
<evidence type="ECO:0000256" key="3">
    <source>
        <dbReference type="ARBA" id="ARBA00022490"/>
    </source>
</evidence>
<dbReference type="EMBL" id="JARHUD010000005">
    <property type="protein sequence ID" value="MDF2096381.1"/>
    <property type="molecule type" value="Genomic_DNA"/>
</dbReference>
<evidence type="ECO:0000256" key="4">
    <source>
        <dbReference type="ARBA" id="ARBA00022723"/>
    </source>
</evidence>
<evidence type="ECO:0000313" key="10">
    <source>
        <dbReference type="Proteomes" id="UP001215503"/>
    </source>
</evidence>
<comment type="similarity">
    <text evidence="2 7">Belongs to the SurE nucleotidase family.</text>
</comment>
<keyword evidence="4 7" id="KW-0479">Metal-binding</keyword>
<dbReference type="SUPFAM" id="SSF64167">
    <property type="entry name" value="SurE-like"/>
    <property type="match status" value="1"/>
</dbReference>
<accession>A0ABT5YN35</accession>
<keyword evidence="5 7" id="KW-0547">Nucleotide-binding</keyword>
<sequence length="260" mass="28247">MTTAAEALRGERILVTNDDGIHAPGLRALEAVARSLSDDVWVVAPEVEQSAASHSLTLRRPLRIRRFAERRLAVDGTPTDCVVVAVNHLLKDRRPGLVLSGVNHGGNLAEDVGYSGTVAAAMEATLLGIRSIAFSQLRSSDAPTSFAVAEQHAPDIVRRLYEMPEMRDRLFNVNFPPVDPDAVTGVRVARQGRRDDMVGMVEGRDPGGHPYVWIGHWGGDATEEKDTDLAAIQEGAISVTPLHLDLTHEKSLALLKERFA</sequence>
<evidence type="ECO:0000313" key="9">
    <source>
        <dbReference type="EMBL" id="MDF2096381.1"/>
    </source>
</evidence>
<comment type="cofactor">
    <cofactor evidence="7">
        <name>a divalent metal cation</name>
        <dbReference type="ChEBI" id="CHEBI:60240"/>
    </cofactor>
    <text evidence="7">Binds 1 divalent metal cation per subunit.</text>
</comment>
<organism evidence="9 10">
    <name type="scientific">Aquibaculum arenosum</name>
    <dbReference type="NCBI Taxonomy" id="3032591"/>
    <lineage>
        <taxon>Bacteria</taxon>
        <taxon>Pseudomonadati</taxon>
        <taxon>Pseudomonadota</taxon>
        <taxon>Alphaproteobacteria</taxon>
        <taxon>Rhodospirillales</taxon>
        <taxon>Rhodovibrionaceae</taxon>
        <taxon>Aquibaculum</taxon>
    </lineage>
</organism>
<keyword evidence="10" id="KW-1185">Reference proteome</keyword>
<dbReference type="InterPro" id="IPR002828">
    <property type="entry name" value="SurE-like_Pase/nucleotidase"/>
</dbReference>
<dbReference type="Proteomes" id="UP001215503">
    <property type="component" value="Unassembled WGS sequence"/>
</dbReference>
<dbReference type="NCBIfam" id="TIGR00087">
    <property type="entry name" value="surE"/>
    <property type="match status" value="1"/>
</dbReference>